<sequence length="171" mass="18109">MNATKTVVVQGFGCADGEILREGNAETLPECLQCPKGTVHINNTCELCPAGSYQDEVAQITCKPCPEQTSTQFSGSQTFNACLPVCGNGMYSETGLIPCHLCPRHTFAGPPTFGGYKRCEPCPQGSYTAKLGSTGPSQCKLPCPAGHFSLTGLEPCSPCPINWYQPALGQQ</sequence>
<dbReference type="STRING" id="6277.A0A498SWE8"/>
<dbReference type="SUPFAM" id="SSF57184">
    <property type="entry name" value="Growth factor receptor domain"/>
    <property type="match status" value="1"/>
</dbReference>
<gene>
    <name evidence="2" type="ORF">NAV_LOCUS10148</name>
</gene>
<dbReference type="FunFam" id="2.10.50.10:FF:000018">
    <property type="entry name" value="Sushi, von Willebrand factor type A, EGF and pentraxin domain-containing 1"/>
    <property type="match status" value="1"/>
</dbReference>
<dbReference type="SMART" id="SM01411">
    <property type="entry name" value="Ephrin_rec_like"/>
    <property type="match status" value="3"/>
</dbReference>
<evidence type="ECO:0000313" key="3">
    <source>
        <dbReference type="Proteomes" id="UP000276991"/>
    </source>
</evidence>
<dbReference type="PANTHER" id="PTHR24046">
    <property type="entry name" value="SIGNAL PEPTIDE, CUB AND EGF-LIKE DOMAIN-CONTAINING"/>
    <property type="match status" value="1"/>
</dbReference>
<accession>A0A498SWE8</accession>
<keyword evidence="3" id="KW-1185">Reference proteome</keyword>
<dbReference type="Gene3D" id="2.10.50.10">
    <property type="entry name" value="Tumor Necrosis Factor Receptor, subunit A, domain 2"/>
    <property type="match status" value="2"/>
</dbReference>
<feature type="domain" description="Tyrosine-protein kinase ephrin type A/B receptor-like" evidence="1">
    <location>
        <begin position="89"/>
        <end position="139"/>
    </location>
</feature>
<dbReference type="Pfam" id="PF07699">
    <property type="entry name" value="Ephrin_rec_like"/>
    <property type="match status" value="3"/>
</dbReference>
<evidence type="ECO:0000313" key="2">
    <source>
        <dbReference type="EMBL" id="VBB35357.1"/>
    </source>
</evidence>
<name>A0A498SWE8_ACAVI</name>
<dbReference type="GO" id="GO:0005615">
    <property type="term" value="C:extracellular space"/>
    <property type="evidence" value="ECO:0007669"/>
    <property type="project" value="TreeGrafter"/>
</dbReference>
<evidence type="ECO:0000259" key="1">
    <source>
        <dbReference type="Pfam" id="PF07699"/>
    </source>
</evidence>
<dbReference type="GO" id="GO:0007165">
    <property type="term" value="P:signal transduction"/>
    <property type="evidence" value="ECO:0007669"/>
    <property type="project" value="TreeGrafter"/>
</dbReference>
<feature type="non-terminal residue" evidence="2">
    <location>
        <position position="171"/>
    </location>
</feature>
<protein>
    <recommendedName>
        <fullName evidence="1">Tyrosine-protein kinase ephrin type A/B receptor-like domain-containing protein</fullName>
    </recommendedName>
</protein>
<dbReference type="Proteomes" id="UP000276991">
    <property type="component" value="Unassembled WGS sequence"/>
</dbReference>
<dbReference type="AlphaFoldDB" id="A0A498SWE8"/>
<dbReference type="PANTHER" id="PTHR24046:SF5">
    <property type="entry name" value="EGF-LIKE DOMAIN-CONTAINING PROTEIN"/>
    <property type="match status" value="1"/>
</dbReference>
<proteinExistence type="predicted"/>
<dbReference type="EMBL" id="UPTC01005667">
    <property type="protein sequence ID" value="VBB35357.1"/>
    <property type="molecule type" value="Genomic_DNA"/>
</dbReference>
<dbReference type="OrthoDB" id="6515930at2759"/>
<dbReference type="InterPro" id="IPR011641">
    <property type="entry name" value="Tyr-kin_ephrin_A/B_rcpt-like"/>
</dbReference>
<organism evidence="2 3">
    <name type="scientific">Acanthocheilonema viteae</name>
    <name type="common">Filarial nematode worm</name>
    <name type="synonym">Dipetalonema viteae</name>
    <dbReference type="NCBI Taxonomy" id="6277"/>
    <lineage>
        <taxon>Eukaryota</taxon>
        <taxon>Metazoa</taxon>
        <taxon>Ecdysozoa</taxon>
        <taxon>Nematoda</taxon>
        <taxon>Chromadorea</taxon>
        <taxon>Rhabditida</taxon>
        <taxon>Spirurina</taxon>
        <taxon>Spiruromorpha</taxon>
        <taxon>Filarioidea</taxon>
        <taxon>Onchocercidae</taxon>
        <taxon>Acanthocheilonema</taxon>
    </lineage>
</organism>
<feature type="domain" description="Tyrosine-protein kinase ephrin type A/B receptor-like" evidence="1">
    <location>
        <begin position="42"/>
        <end position="82"/>
    </location>
</feature>
<dbReference type="GO" id="GO:0009986">
    <property type="term" value="C:cell surface"/>
    <property type="evidence" value="ECO:0007669"/>
    <property type="project" value="TreeGrafter"/>
</dbReference>
<dbReference type="InterPro" id="IPR052071">
    <property type="entry name" value="SCUB_EGF-like_domain"/>
</dbReference>
<dbReference type="InterPro" id="IPR009030">
    <property type="entry name" value="Growth_fac_rcpt_cys_sf"/>
</dbReference>
<reference evidence="2 3" key="1">
    <citation type="submission" date="2018-08" db="EMBL/GenBank/DDBJ databases">
        <authorList>
            <person name="Laetsch R D."/>
            <person name="Stevens L."/>
            <person name="Kumar S."/>
            <person name="Blaxter L. M."/>
        </authorList>
    </citation>
    <scope>NUCLEOTIDE SEQUENCE [LARGE SCALE GENOMIC DNA]</scope>
</reference>
<feature type="domain" description="Tyrosine-protein kinase ephrin type A/B receptor-like" evidence="1">
    <location>
        <begin position="146"/>
        <end position="170"/>
    </location>
</feature>